<feature type="region of interest" description="Disordered" evidence="1">
    <location>
        <begin position="31"/>
        <end position="93"/>
    </location>
</feature>
<dbReference type="EMBL" id="CP020906">
    <property type="protein sequence ID" value="ARQ09708.1"/>
    <property type="molecule type" value="Genomic_DNA"/>
</dbReference>
<name>A0AAN1BEC8_RHIET</name>
<evidence type="ECO:0000256" key="1">
    <source>
        <dbReference type="SAM" id="MobiDB-lite"/>
    </source>
</evidence>
<accession>A0AAN1BEC8</accession>
<protein>
    <submittedName>
        <fullName evidence="2">Uncharacterized protein</fullName>
    </submittedName>
</protein>
<feature type="compositionally biased region" description="Polar residues" evidence="1">
    <location>
        <begin position="59"/>
        <end position="68"/>
    </location>
</feature>
<proteinExistence type="predicted"/>
<organism evidence="2 3">
    <name type="scientific">Rhizobium etli</name>
    <dbReference type="NCBI Taxonomy" id="29449"/>
    <lineage>
        <taxon>Bacteria</taxon>
        <taxon>Pseudomonadati</taxon>
        <taxon>Pseudomonadota</taxon>
        <taxon>Alphaproteobacteria</taxon>
        <taxon>Hyphomicrobiales</taxon>
        <taxon>Rhizobiaceae</taxon>
        <taxon>Rhizobium/Agrobacterium group</taxon>
        <taxon>Rhizobium</taxon>
    </lineage>
</organism>
<evidence type="ECO:0000313" key="3">
    <source>
        <dbReference type="Proteomes" id="UP000194159"/>
    </source>
</evidence>
<dbReference type="AlphaFoldDB" id="A0AAN1BEC8"/>
<dbReference type="Proteomes" id="UP000194159">
    <property type="component" value="Chromosome"/>
</dbReference>
<reference evidence="2 3" key="1">
    <citation type="submission" date="2017-04" db="EMBL/GenBank/DDBJ databases">
        <title>Complete genome sequences of Rhizobium genomic linages associated to common bean (phaseolus vulgaris).</title>
        <authorList>
            <person name="Santamaria R.I."/>
            <person name="Bustos P."/>
            <person name="Perez-Carrascal O."/>
            <person name="Martinez-Flores I."/>
            <person name="Juarez S."/>
            <person name="Lozano L."/>
            <person name="Miranda F."/>
            <person name="Vinuesa P."/>
            <person name="Martinez-Romero E."/>
            <person name="Cevallos M.A."/>
            <person name="Romero D."/>
            <person name="Davila G."/>
            <person name="Gonzalez V."/>
        </authorList>
    </citation>
    <scope>NUCLEOTIDE SEQUENCE [LARGE SCALE GENOMIC DNA]</scope>
    <source>
        <strain evidence="2 3">NXC12</strain>
    </source>
</reference>
<evidence type="ECO:0000313" key="2">
    <source>
        <dbReference type="EMBL" id="ARQ09708.1"/>
    </source>
</evidence>
<sequence length="93" mass="10351">MLILFHPDYTVGSGIAPDLLTPLRPKLEKALAGSGRSPYRRWGLSPRPENSLVRKTKRSMQQGQNKKGSGSAEPLEILLSRSRLRPADDQISR</sequence>
<gene>
    <name evidence="2" type="ORF">NXC12_CH01644</name>
</gene>